<feature type="compositionally biased region" description="Basic and acidic residues" evidence="9">
    <location>
        <begin position="68"/>
        <end position="80"/>
    </location>
</feature>
<evidence type="ECO:0000256" key="9">
    <source>
        <dbReference type="SAM" id="MobiDB-lite"/>
    </source>
</evidence>
<dbReference type="GO" id="GO:1990281">
    <property type="term" value="C:efflux pump complex"/>
    <property type="evidence" value="ECO:0007669"/>
    <property type="project" value="TreeGrafter"/>
</dbReference>
<comment type="similarity">
    <text evidence="2">Belongs to the outer membrane factor (OMF) (TC 1.B.17) family.</text>
</comment>
<dbReference type="PANTHER" id="PTHR30026">
    <property type="entry name" value="OUTER MEMBRANE PROTEIN TOLC"/>
    <property type="match status" value="1"/>
</dbReference>
<organism evidence="10 11">
    <name type="scientific">Enhygromyxa salina</name>
    <dbReference type="NCBI Taxonomy" id="215803"/>
    <lineage>
        <taxon>Bacteria</taxon>
        <taxon>Pseudomonadati</taxon>
        <taxon>Myxococcota</taxon>
        <taxon>Polyangia</taxon>
        <taxon>Nannocystales</taxon>
        <taxon>Nannocystaceae</taxon>
        <taxon>Enhygromyxa</taxon>
    </lineage>
</organism>
<dbReference type="GO" id="GO:0009279">
    <property type="term" value="C:cell outer membrane"/>
    <property type="evidence" value="ECO:0007669"/>
    <property type="project" value="UniProtKB-SubCell"/>
</dbReference>
<dbReference type="AlphaFoldDB" id="A0A2S9YCS9"/>
<feature type="coiled-coil region" evidence="8">
    <location>
        <begin position="478"/>
        <end position="537"/>
    </location>
</feature>
<keyword evidence="7" id="KW-0998">Cell outer membrane</keyword>
<keyword evidence="4" id="KW-1134">Transmembrane beta strand</keyword>
<dbReference type="GO" id="GO:0015562">
    <property type="term" value="F:efflux transmembrane transporter activity"/>
    <property type="evidence" value="ECO:0007669"/>
    <property type="project" value="InterPro"/>
</dbReference>
<sequence length="601" mass="63911">MLSQFSALLVSGVLIWAPPNENSAAAGPAAATDPAVANPSGPDEAGAAPTAEGPAAEGPAAEGPAEGPRWDPDSDPDQMREQAFGDVGELPYATEQLQLSEVLELALAENIDLQNKVVAIEISEAQILAASGAFDVTITAGVAASTQVSKPRGSAFIFSTGSRSVSGYIGVSRRLETGGSLSLNIDVGRTLTDQPISFFNPALGSATLAQYRIQPKLTFQHPLLKGMGVRVNRAAIDRARLARSNAEADELVVAQNLVRDLVSAYWDVLAAQRDLDNKRQSVELAKEQLSRTEAQVRAGRLAAVESKAVEQSLAQRETDVLLAENALLDTSLVLRTLMGQEFAGREILGVEPMTDPVDSIVPEPVDMQAAIDSALAANPAVRQLEIALASKRIDEIEVANQRLPQLDFTGTFTPQGRSVDALPDATTGEPGTTGSWGEAFRNFVTDDIAQDGLFAEYTISGALDLTWSVQNRTAKGNHQRVLAEIRQAELNLKSIRQNTASQVITATNNLRSTIKQIQLAEISIELAEQNLAAEQARFEVGRATNYDVLFRIDELLNAQTTGLTAGLSYLRAKAQLQALTGEILPAYGLDIPSTSAPASGK</sequence>
<dbReference type="EMBL" id="PVNK01000108">
    <property type="protein sequence ID" value="PRQ02928.1"/>
    <property type="molecule type" value="Genomic_DNA"/>
</dbReference>
<evidence type="ECO:0000256" key="1">
    <source>
        <dbReference type="ARBA" id="ARBA00004442"/>
    </source>
</evidence>
<feature type="compositionally biased region" description="Low complexity" evidence="9">
    <location>
        <begin position="20"/>
        <end position="67"/>
    </location>
</feature>
<accession>A0A2S9YCS9</accession>
<dbReference type="Pfam" id="PF02321">
    <property type="entry name" value="OEP"/>
    <property type="match status" value="2"/>
</dbReference>
<evidence type="ECO:0000256" key="4">
    <source>
        <dbReference type="ARBA" id="ARBA00022452"/>
    </source>
</evidence>
<evidence type="ECO:0000313" key="10">
    <source>
        <dbReference type="EMBL" id="PRQ02928.1"/>
    </source>
</evidence>
<reference evidence="10 11" key="1">
    <citation type="submission" date="2018-03" db="EMBL/GenBank/DDBJ databases">
        <title>Draft Genome Sequences of the Obligatory Marine Myxobacteria Enhygromyxa salina SWB005.</title>
        <authorList>
            <person name="Poehlein A."/>
            <person name="Moghaddam J.A."/>
            <person name="Harms H."/>
            <person name="Alanjari M."/>
            <person name="Koenig G.M."/>
            <person name="Daniel R."/>
            <person name="Schaeberle T.F."/>
        </authorList>
    </citation>
    <scope>NUCLEOTIDE SEQUENCE [LARGE SCALE GENOMIC DNA]</scope>
    <source>
        <strain evidence="10 11">SWB005</strain>
    </source>
</reference>
<dbReference type="Proteomes" id="UP000237968">
    <property type="component" value="Unassembled WGS sequence"/>
</dbReference>
<keyword evidence="3" id="KW-0813">Transport</keyword>
<evidence type="ECO:0000256" key="2">
    <source>
        <dbReference type="ARBA" id="ARBA00007613"/>
    </source>
</evidence>
<evidence type="ECO:0000256" key="5">
    <source>
        <dbReference type="ARBA" id="ARBA00022692"/>
    </source>
</evidence>
<dbReference type="GO" id="GO:0015288">
    <property type="term" value="F:porin activity"/>
    <property type="evidence" value="ECO:0007669"/>
    <property type="project" value="TreeGrafter"/>
</dbReference>
<evidence type="ECO:0000313" key="11">
    <source>
        <dbReference type="Proteomes" id="UP000237968"/>
    </source>
</evidence>
<evidence type="ECO:0000256" key="6">
    <source>
        <dbReference type="ARBA" id="ARBA00023136"/>
    </source>
</evidence>
<feature type="region of interest" description="Disordered" evidence="9">
    <location>
        <begin position="20"/>
        <end position="81"/>
    </location>
</feature>
<dbReference type="InterPro" id="IPR003423">
    <property type="entry name" value="OMP_efflux"/>
</dbReference>
<evidence type="ECO:0000256" key="8">
    <source>
        <dbReference type="SAM" id="Coils"/>
    </source>
</evidence>
<comment type="caution">
    <text evidence="10">The sequence shown here is derived from an EMBL/GenBank/DDBJ whole genome shotgun (WGS) entry which is preliminary data.</text>
</comment>
<keyword evidence="8" id="KW-0175">Coiled coil</keyword>
<comment type="subcellular location">
    <subcellularLocation>
        <location evidence="1">Cell outer membrane</location>
    </subcellularLocation>
</comment>
<dbReference type="Gene3D" id="1.20.1600.10">
    <property type="entry name" value="Outer membrane efflux proteins (OEP)"/>
    <property type="match status" value="1"/>
</dbReference>
<proteinExistence type="inferred from homology"/>
<dbReference type="PANTHER" id="PTHR30026:SF23">
    <property type="entry name" value="TO APRF-PUTATIVE OUTER MEMBRANE EFFLUX PROTEIN OR SECRETED ALKALINE PHOSPHATASE-RELATED"/>
    <property type="match status" value="1"/>
</dbReference>
<name>A0A2S9YCS9_9BACT</name>
<protein>
    <submittedName>
        <fullName evidence="10">Outer membrane channel protein</fullName>
    </submittedName>
</protein>
<keyword evidence="11" id="KW-1185">Reference proteome</keyword>
<keyword evidence="5" id="KW-0812">Transmembrane</keyword>
<gene>
    <name evidence="10" type="ORF">ENSA5_18670</name>
</gene>
<feature type="coiled-coil region" evidence="8">
    <location>
        <begin position="268"/>
        <end position="295"/>
    </location>
</feature>
<dbReference type="InterPro" id="IPR051906">
    <property type="entry name" value="TolC-like"/>
</dbReference>
<evidence type="ECO:0000256" key="3">
    <source>
        <dbReference type="ARBA" id="ARBA00022448"/>
    </source>
</evidence>
<keyword evidence="6" id="KW-0472">Membrane</keyword>
<dbReference type="SUPFAM" id="SSF56954">
    <property type="entry name" value="Outer membrane efflux proteins (OEP)"/>
    <property type="match status" value="1"/>
</dbReference>
<evidence type="ECO:0000256" key="7">
    <source>
        <dbReference type="ARBA" id="ARBA00023237"/>
    </source>
</evidence>